<dbReference type="WBParaSite" id="PgE075_g001_t03">
    <property type="protein sequence ID" value="PgE075_g001_t03"/>
    <property type="gene ID" value="PgE075_g001"/>
</dbReference>
<protein>
    <submittedName>
        <fullName evidence="2">HEAT repeat-containing protein 1</fullName>
    </submittedName>
</protein>
<dbReference type="AlphaFoldDB" id="A0A914ZZH8"/>
<sequence>MSHALTVKKKLIKKLSSMRDELLEECSVGELSRAINEPTFINSLEGRKLAVSFSSKMSMEAVWKVVICIVGNPQVDR</sequence>
<reference evidence="2" key="1">
    <citation type="submission" date="2022-11" db="UniProtKB">
        <authorList>
            <consortium name="WormBaseParasite"/>
        </authorList>
    </citation>
    <scope>IDENTIFICATION</scope>
</reference>
<evidence type="ECO:0000313" key="1">
    <source>
        <dbReference type="Proteomes" id="UP000887569"/>
    </source>
</evidence>
<name>A0A914ZZH8_PARUN</name>
<evidence type="ECO:0000313" key="2">
    <source>
        <dbReference type="WBParaSite" id="PgE075_g001_t03"/>
    </source>
</evidence>
<dbReference type="Proteomes" id="UP000887569">
    <property type="component" value="Unplaced"/>
</dbReference>
<proteinExistence type="predicted"/>
<accession>A0A914ZZH8</accession>
<organism evidence="1 2">
    <name type="scientific">Parascaris univalens</name>
    <name type="common">Nematode worm</name>
    <dbReference type="NCBI Taxonomy" id="6257"/>
    <lineage>
        <taxon>Eukaryota</taxon>
        <taxon>Metazoa</taxon>
        <taxon>Ecdysozoa</taxon>
        <taxon>Nematoda</taxon>
        <taxon>Chromadorea</taxon>
        <taxon>Rhabditida</taxon>
        <taxon>Spirurina</taxon>
        <taxon>Ascaridomorpha</taxon>
        <taxon>Ascaridoidea</taxon>
        <taxon>Ascarididae</taxon>
        <taxon>Parascaris</taxon>
    </lineage>
</organism>
<keyword evidence="1" id="KW-1185">Reference proteome</keyword>